<organism evidence="1 2">
    <name type="scientific">Venturia effusa</name>
    <dbReference type="NCBI Taxonomy" id="50376"/>
    <lineage>
        <taxon>Eukaryota</taxon>
        <taxon>Fungi</taxon>
        <taxon>Dikarya</taxon>
        <taxon>Ascomycota</taxon>
        <taxon>Pezizomycotina</taxon>
        <taxon>Dothideomycetes</taxon>
        <taxon>Pleosporomycetidae</taxon>
        <taxon>Venturiales</taxon>
        <taxon>Venturiaceae</taxon>
        <taxon>Venturia</taxon>
    </lineage>
</organism>
<dbReference type="AlphaFoldDB" id="A0A517LN16"/>
<protein>
    <submittedName>
        <fullName evidence="1">Uncharacterized protein</fullName>
    </submittedName>
</protein>
<dbReference type="EMBL" id="CP042200">
    <property type="protein sequence ID" value="QDS76976.1"/>
    <property type="molecule type" value="Genomic_DNA"/>
</dbReference>
<gene>
    <name evidence="1" type="ORF">FKW77_005629</name>
</gene>
<sequence length="353" mass="40269">MHPTTTTTMPHLPIEIILQIIDTLTDFGRVRPVAIDAKDDRARLLYSLLTVSTTVHSVAKRHLWSSCMYIDSPHRLELLLRSLNEPPFSYALQPLVTSLYLSPYHGNIDNAQTAAQIHSLFSIIGLTLKRLVSNVPLRSLYPEEDMNLVRPVLRKAYMQLARLEEFTSVSDELFLATKPDHWNNEPEPEVWASWPKLRNLALYNVQVSESWADHVKSMAHLETLALTRADGLAQYPLPQMFAQRNDFRTLRLLIINEATFNFKDNVNMGLGETYQSDFGNEVAVPDMRDFKGTVDIVNVPVTIYGGLENSIKGIQRRVRDAALADTLWAGEGWWTGVDAAMKYRTSQKNRWLY</sequence>
<name>A0A517LN16_9PEZI</name>
<accession>A0A517LN16</accession>
<evidence type="ECO:0000313" key="1">
    <source>
        <dbReference type="EMBL" id="QDS76976.1"/>
    </source>
</evidence>
<proteinExistence type="predicted"/>
<evidence type="ECO:0000313" key="2">
    <source>
        <dbReference type="Proteomes" id="UP000316270"/>
    </source>
</evidence>
<dbReference type="OrthoDB" id="6365676at2759"/>
<reference evidence="1 2" key="1">
    <citation type="submission" date="2019-07" db="EMBL/GenBank/DDBJ databases">
        <title>Finished genome of Venturia effusa.</title>
        <authorList>
            <person name="Young C.A."/>
            <person name="Cox M.P."/>
            <person name="Ganley A.R.D."/>
            <person name="David W.J."/>
        </authorList>
    </citation>
    <scope>NUCLEOTIDE SEQUENCE [LARGE SCALE GENOMIC DNA]</scope>
    <source>
        <strain evidence="2">albino</strain>
    </source>
</reference>
<dbReference type="Proteomes" id="UP000316270">
    <property type="component" value="Chromosome 16"/>
</dbReference>
<keyword evidence="2" id="KW-1185">Reference proteome</keyword>